<proteinExistence type="predicted"/>
<sequence length="143" mass="16034">MYLLMSELTITKVCRHIKNYFERDSIEGDLVISQGTLSCGDRLPEGCYYRILGSLHNDGVHLHPAQGLTDESFSGSVRIMAPPEDFLSLVLEIEEYEASKNGSAEGFVSESFGGYSYKKATSGGRPLGWRQIFKSRLDDFRKI</sequence>
<dbReference type="Proteomes" id="UP000823960">
    <property type="component" value="Unassembled WGS sequence"/>
</dbReference>
<evidence type="ECO:0000313" key="2">
    <source>
        <dbReference type="Proteomes" id="UP000823960"/>
    </source>
</evidence>
<organism evidence="1 2">
    <name type="scientific">Candidatus Faeciplasma avium</name>
    <dbReference type="NCBI Taxonomy" id="2840798"/>
    <lineage>
        <taxon>Bacteria</taxon>
        <taxon>Bacillati</taxon>
        <taxon>Bacillota</taxon>
        <taxon>Clostridia</taxon>
        <taxon>Eubacteriales</taxon>
        <taxon>Oscillospiraceae</taxon>
        <taxon>Oscillospiraceae incertae sedis</taxon>
        <taxon>Candidatus Faeciplasma</taxon>
    </lineage>
</organism>
<evidence type="ECO:0000313" key="1">
    <source>
        <dbReference type="EMBL" id="HIV10269.1"/>
    </source>
</evidence>
<name>A0A9D1NQF8_9FIRM</name>
<comment type="caution">
    <text evidence="1">The sequence shown here is derived from an EMBL/GenBank/DDBJ whole genome shotgun (WGS) entry which is preliminary data.</text>
</comment>
<protein>
    <submittedName>
        <fullName evidence="1">Uncharacterized protein</fullName>
    </submittedName>
</protein>
<reference evidence="1" key="1">
    <citation type="submission" date="2020-10" db="EMBL/GenBank/DDBJ databases">
        <authorList>
            <person name="Gilroy R."/>
        </authorList>
    </citation>
    <scope>NUCLEOTIDE SEQUENCE</scope>
    <source>
        <strain evidence="1">1370</strain>
    </source>
</reference>
<dbReference type="AlphaFoldDB" id="A0A9D1NQF8"/>
<gene>
    <name evidence="1" type="ORF">IAD28_01035</name>
</gene>
<dbReference type="EMBL" id="DVOL01000012">
    <property type="protein sequence ID" value="HIV10269.1"/>
    <property type="molecule type" value="Genomic_DNA"/>
</dbReference>
<accession>A0A9D1NQF8</accession>
<reference evidence="1" key="2">
    <citation type="journal article" date="2021" name="PeerJ">
        <title>Extensive microbial diversity within the chicken gut microbiome revealed by metagenomics and culture.</title>
        <authorList>
            <person name="Gilroy R."/>
            <person name="Ravi A."/>
            <person name="Getino M."/>
            <person name="Pursley I."/>
            <person name="Horton D.L."/>
            <person name="Alikhan N.F."/>
            <person name="Baker D."/>
            <person name="Gharbi K."/>
            <person name="Hall N."/>
            <person name="Watson M."/>
            <person name="Adriaenssens E.M."/>
            <person name="Foster-Nyarko E."/>
            <person name="Jarju S."/>
            <person name="Secka A."/>
            <person name="Antonio M."/>
            <person name="Oren A."/>
            <person name="Chaudhuri R.R."/>
            <person name="La Ragione R."/>
            <person name="Hildebrand F."/>
            <person name="Pallen M.J."/>
        </authorList>
    </citation>
    <scope>NUCLEOTIDE SEQUENCE</scope>
    <source>
        <strain evidence="1">1370</strain>
    </source>
</reference>